<name>A0ABU6P1N4_9BACI</name>
<evidence type="ECO:0000259" key="1">
    <source>
        <dbReference type="Pfam" id="PF07993"/>
    </source>
</evidence>
<accession>A0ABU6P1N4</accession>
<evidence type="ECO:0000313" key="4">
    <source>
        <dbReference type="Proteomes" id="UP001342826"/>
    </source>
</evidence>
<dbReference type="GO" id="GO:0016787">
    <property type="term" value="F:hydrolase activity"/>
    <property type="evidence" value="ECO:0007669"/>
    <property type="project" value="UniProtKB-KW"/>
</dbReference>
<dbReference type="SUPFAM" id="SSF53474">
    <property type="entry name" value="alpha/beta-Hydrolases"/>
    <property type="match status" value="1"/>
</dbReference>
<dbReference type="PANTHER" id="PTHR48079:SF6">
    <property type="entry name" value="NAD(P)-BINDING DOMAIN-CONTAINING PROTEIN-RELATED"/>
    <property type="match status" value="1"/>
</dbReference>
<dbReference type="InterPro" id="IPR013120">
    <property type="entry name" value="FAR_NAD-bd"/>
</dbReference>
<keyword evidence="3" id="KW-0378">Hydrolase</keyword>
<dbReference type="Gene3D" id="3.40.50.1820">
    <property type="entry name" value="alpha/beta hydrolase"/>
    <property type="match status" value="1"/>
</dbReference>
<comment type="caution">
    <text evidence="3">The sequence shown here is derived from an EMBL/GenBank/DDBJ whole genome shotgun (WGS) entry which is preliminary data.</text>
</comment>
<protein>
    <submittedName>
        <fullName evidence="3">Alpha/beta fold hydrolase</fullName>
    </submittedName>
</protein>
<dbReference type="SUPFAM" id="SSF51735">
    <property type="entry name" value="NAD(P)-binding Rossmann-fold domains"/>
    <property type="match status" value="1"/>
</dbReference>
<proteinExistence type="predicted"/>
<sequence>MRTIFLTGGTGFIGKELLKELIKEEINIFLLVRSKIKAALTFQEMGIFNKEIIHLVEGDLTKKDLALSNEDRSKVLKADVIIHAGGPMDIQVGENEAVSSFLQGAKYIGELAKSIHQSKGLKQFIHIVGYMSPFDDHNSKVSIDVFKEGNKYLKIKNPYERTKFLADLYIRQQASEIGYPLSVVNPPVVVGSSKTGSTEQLGGLGMLVSSVRKGLMPVIPGGKNYRLPIIANDDLAKFIVQVSMQDTSSIKTYTLVSDKRTEPHIPELLSLMSESMNMKAPTLSVPISSLKILLNSGLSKITKIPSDGLNFITKREFSNDSLKEIMKKGCFGDGRVRNLLPLVVADLDYRLTYPSHQMDKRFERSRIGNTAVYQIKGEGKPFILFHGLLCDGEDMFPLGIRIHKKTGQPVWIVDLPGLGRSPFKREKNLIDTYINMVKDLLKEADNGAHLIGHSFGAVILIEAIKENVIRIQDTLTLLQLPVLKNQSVSLHSSFISKWALKLANYKRIKQYLLKKGLFDSNDNIPLDYVAKVRRSFTSPRILNTTIQLNTLLLNGYKVDVNMLSDHKLHIIWGNKDVVYIAPTLIAKINYVPYGHHFPISNPSETADIILHKLFSKVGD</sequence>
<dbReference type="InterPro" id="IPR036291">
    <property type="entry name" value="NAD(P)-bd_dom_sf"/>
</dbReference>
<evidence type="ECO:0000259" key="2">
    <source>
        <dbReference type="Pfam" id="PF12697"/>
    </source>
</evidence>
<dbReference type="Proteomes" id="UP001342826">
    <property type="component" value="Unassembled WGS sequence"/>
</dbReference>
<dbReference type="PANTHER" id="PTHR48079">
    <property type="entry name" value="PROTEIN YEEZ"/>
    <property type="match status" value="1"/>
</dbReference>
<reference evidence="3 4" key="1">
    <citation type="submission" date="2023-03" db="EMBL/GenBank/DDBJ databases">
        <title>Bacillus Genome Sequencing.</title>
        <authorList>
            <person name="Dunlap C."/>
        </authorList>
    </citation>
    <scope>NUCLEOTIDE SEQUENCE [LARGE SCALE GENOMIC DNA]</scope>
    <source>
        <strain evidence="3 4">NRS-1717</strain>
    </source>
</reference>
<dbReference type="Pfam" id="PF07993">
    <property type="entry name" value="NAD_binding_4"/>
    <property type="match status" value="1"/>
</dbReference>
<feature type="domain" description="Thioester reductase (TE)" evidence="1">
    <location>
        <begin position="6"/>
        <end position="239"/>
    </location>
</feature>
<evidence type="ECO:0000313" key="3">
    <source>
        <dbReference type="EMBL" id="MED4403259.1"/>
    </source>
</evidence>
<organism evidence="3 4">
    <name type="scientific">Metabacillus fastidiosus</name>
    <dbReference type="NCBI Taxonomy" id="1458"/>
    <lineage>
        <taxon>Bacteria</taxon>
        <taxon>Bacillati</taxon>
        <taxon>Bacillota</taxon>
        <taxon>Bacilli</taxon>
        <taxon>Bacillales</taxon>
        <taxon>Bacillaceae</taxon>
        <taxon>Metabacillus</taxon>
    </lineage>
</organism>
<feature type="domain" description="AB hydrolase-1" evidence="2">
    <location>
        <begin position="383"/>
        <end position="607"/>
    </location>
</feature>
<dbReference type="RefSeq" id="WP_328015691.1">
    <property type="nucleotide sequence ID" value="NZ_JARTFS010000013.1"/>
</dbReference>
<keyword evidence="4" id="KW-1185">Reference proteome</keyword>
<dbReference type="EMBL" id="JARTFS010000013">
    <property type="protein sequence ID" value="MED4403259.1"/>
    <property type="molecule type" value="Genomic_DNA"/>
</dbReference>
<dbReference type="InterPro" id="IPR000073">
    <property type="entry name" value="AB_hydrolase_1"/>
</dbReference>
<dbReference type="Gene3D" id="3.40.50.720">
    <property type="entry name" value="NAD(P)-binding Rossmann-like Domain"/>
    <property type="match status" value="1"/>
</dbReference>
<gene>
    <name evidence="3" type="ORF">P9271_18275</name>
</gene>
<dbReference type="Pfam" id="PF12697">
    <property type="entry name" value="Abhydrolase_6"/>
    <property type="match status" value="1"/>
</dbReference>
<dbReference type="InterPro" id="IPR029058">
    <property type="entry name" value="AB_hydrolase_fold"/>
</dbReference>
<dbReference type="InterPro" id="IPR051783">
    <property type="entry name" value="NAD(P)-dependent_oxidoreduct"/>
</dbReference>